<dbReference type="RefSeq" id="WP_085824423.1">
    <property type="nucleotide sequence ID" value="NZ_FWFP01000014.1"/>
</dbReference>
<dbReference type="PRINTS" id="PR00039">
    <property type="entry name" value="HTHLYSR"/>
</dbReference>
<dbReference type="Gene3D" id="3.40.190.10">
    <property type="entry name" value="Periplasmic binding protein-like II"/>
    <property type="match status" value="2"/>
</dbReference>
<reference evidence="7" key="1">
    <citation type="submission" date="2017-03" db="EMBL/GenBank/DDBJ databases">
        <authorList>
            <person name="Rodrigo-Torres L."/>
            <person name="Arahal R.D."/>
            <person name="Lucena T."/>
        </authorList>
    </citation>
    <scope>NUCLEOTIDE SEQUENCE [LARGE SCALE GENOMIC DNA]</scope>
    <source>
        <strain evidence="7">CECT 8411</strain>
    </source>
</reference>
<dbReference type="SUPFAM" id="SSF53850">
    <property type="entry name" value="Periplasmic binding protein-like II"/>
    <property type="match status" value="1"/>
</dbReference>
<evidence type="ECO:0000256" key="4">
    <source>
        <dbReference type="ARBA" id="ARBA00023163"/>
    </source>
</evidence>
<dbReference type="Proteomes" id="UP000193778">
    <property type="component" value="Unassembled WGS sequence"/>
</dbReference>
<organism evidence="6 7">
    <name type="scientific">Ruegeria meonggei</name>
    <dbReference type="NCBI Taxonomy" id="1446476"/>
    <lineage>
        <taxon>Bacteria</taxon>
        <taxon>Pseudomonadati</taxon>
        <taxon>Pseudomonadota</taxon>
        <taxon>Alphaproteobacteria</taxon>
        <taxon>Rhodobacterales</taxon>
        <taxon>Roseobacteraceae</taxon>
        <taxon>Ruegeria</taxon>
    </lineage>
</organism>
<proteinExistence type="inferred from homology"/>
<keyword evidence="7" id="KW-1185">Reference proteome</keyword>
<dbReference type="GO" id="GO:0043565">
    <property type="term" value="F:sequence-specific DNA binding"/>
    <property type="evidence" value="ECO:0007669"/>
    <property type="project" value="TreeGrafter"/>
</dbReference>
<evidence type="ECO:0000256" key="3">
    <source>
        <dbReference type="ARBA" id="ARBA00023125"/>
    </source>
</evidence>
<dbReference type="PANTHER" id="PTHR30537">
    <property type="entry name" value="HTH-TYPE TRANSCRIPTIONAL REGULATOR"/>
    <property type="match status" value="1"/>
</dbReference>
<dbReference type="PROSITE" id="PS50931">
    <property type="entry name" value="HTH_LYSR"/>
    <property type="match status" value="1"/>
</dbReference>
<dbReference type="InterPro" id="IPR000847">
    <property type="entry name" value="LysR_HTH_N"/>
</dbReference>
<dbReference type="PANTHER" id="PTHR30537:SF79">
    <property type="entry name" value="TRANSCRIPTIONAL REGULATOR-RELATED"/>
    <property type="match status" value="1"/>
</dbReference>
<dbReference type="Gene3D" id="1.10.10.10">
    <property type="entry name" value="Winged helix-like DNA-binding domain superfamily/Winged helix DNA-binding domain"/>
    <property type="match status" value="1"/>
</dbReference>
<dbReference type="GO" id="GO:0006351">
    <property type="term" value="P:DNA-templated transcription"/>
    <property type="evidence" value="ECO:0007669"/>
    <property type="project" value="TreeGrafter"/>
</dbReference>
<sequence>MARLLPPLNALKAFEAAGRHESFSRAAEELNVSHSAISRHVRGLEDNLGASLFRDLPRGVELTLEGHALLTRITAALDEVAAATEMARQQPQGVITVSCEPLFAQKFLIPRLSGFYAAFPQIELRIEASRALVDVARHEADLAIRFAHQGSLSVPSDLLSDAPLYPYAAPTLCPGGWSDPAQLLGHRLYRDRSGDLWPQWAGLAGIALPDGHSGAWRMETGLALEATLHGQGVFLGSQDCVLDDLRAGRLIRCFPIGFRDGCFRLVLGAGSARRKSINAFRGWLLDETALLRGMPIDGNDQPFG</sequence>
<dbReference type="OrthoDB" id="9813056at2"/>
<dbReference type="InterPro" id="IPR058163">
    <property type="entry name" value="LysR-type_TF_proteobact-type"/>
</dbReference>
<protein>
    <submittedName>
        <fullName evidence="6">Glycine cleavage system transcriptional activator</fullName>
    </submittedName>
</protein>
<gene>
    <name evidence="6" type="primary">gcvA_18</name>
    <name evidence="6" type="ORF">RUM8411_03972</name>
</gene>
<name>A0A1X7AAP8_9RHOB</name>
<keyword evidence="2" id="KW-0805">Transcription regulation</keyword>
<dbReference type="SUPFAM" id="SSF46785">
    <property type="entry name" value="Winged helix' DNA-binding domain"/>
    <property type="match status" value="1"/>
</dbReference>
<dbReference type="AlphaFoldDB" id="A0A1X7AAP8"/>
<keyword evidence="3" id="KW-0238">DNA-binding</keyword>
<evidence type="ECO:0000313" key="6">
    <source>
        <dbReference type="EMBL" id="SLN74147.1"/>
    </source>
</evidence>
<accession>A0A1X7AAP8</accession>
<dbReference type="Pfam" id="PF00126">
    <property type="entry name" value="HTH_1"/>
    <property type="match status" value="1"/>
</dbReference>
<dbReference type="InterPro" id="IPR036388">
    <property type="entry name" value="WH-like_DNA-bd_sf"/>
</dbReference>
<dbReference type="Pfam" id="PF03466">
    <property type="entry name" value="LysR_substrate"/>
    <property type="match status" value="1"/>
</dbReference>
<keyword evidence="4" id="KW-0804">Transcription</keyword>
<evidence type="ECO:0000256" key="1">
    <source>
        <dbReference type="ARBA" id="ARBA00009437"/>
    </source>
</evidence>
<dbReference type="EMBL" id="FWFP01000014">
    <property type="protein sequence ID" value="SLN74147.1"/>
    <property type="molecule type" value="Genomic_DNA"/>
</dbReference>
<evidence type="ECO:0000256" key="2">
    <source>
        <dbReference type="ARBA" id="ARBA00023015"/>
    </source>
</evidence>
<dbReference type="InterPro" id="IPR005119">
    <property type="entry name" value="LysR_subst-bd"/>
</dbReference>
<dbReference type="GO" id="GO:0003700">
    <property type="term" value="F:DNA-binding transcription factor activity"/>
    <property type="evidence" value="ECO:0007669"/>
    <property type="project" value="InterPro"/>
</dbReference>
<feature type="domain" description="HTH lysR-type" evidence="5">
    <location>
        <begin position="6"/>
        <end position="63"/>
    </location>
</feature>
<comment type="similarity">
    <text evidence="1">Belongs to the LysR transcriptional regulatory family.</text>
</comment>
<dbReference type="InterPro" id="IPR036390">
    <property type="entry name" value="WH_DNA-bd_sf"/>
</dbReference>
<evidence type="ECO:0000259" key="5">
    <source>
        <dbReference type="PROSITE" id="PS50931"/>
    </source>
</evidence>
<evidence type="ECO:0000313" key="7">
    <source>
        <dbReference type="Proteomes" id="UP000193778"/>
    </source>
</evidence>